<feature type="non-terminal residue" evidence="1">
    <location>
        <position position="1"/>
    </location>
</feature>
<reference evidence="1 2" key="1">
    <citation type="submission" date="2020-06" db="EMBL/GenBank/DDBJ databases">
        <title>Transcriptomic and genomic resources for Thalictrum thalictroides and T. hernandezii: Facilitating candidate gene discovery in an emerging model plant lineage.</title>
        <authorList>
            <person name="Arias T."/>
            <person name="Riano-Pachon D.M."/>
            <person name="Di Stilio V.S."/>
        </authorList>
    </citation>
    <scope>NUCLEOTIDE SEQUENCE [LARGE SCALE GENOMIC DNA]</scope>
    <source>
        <strain evidence="2">cv. WT478/WT964</strain>
        <tissue evidence="1">Leaves</tissue>
    </source>
</reference>
<comment type="caution">
    <text evidence="1">The sequence shown here is derived from an EMBL/GenBank/DDBJ whole genome shotgun (WGS) entry which is preliminary data.</text>
</comment>
<proteinExistence type="predicted"/>
<dbReference type="OrthoDB" id="1935089at2759"/>
<dbReference type="EMBL" id="JABWDY010004276">
    <property type="protein sequence ID" value="KAF5205292.1"/>
    <property type="molecule type" value="Genomic_DNA"/>
</dbReference>
<gene>
    <name evidence="1" type="ORF">FRX31_005121</name>
</gene>
<dbReference type="AlphaFoldDB" id="A0A7J6XA62"/>
<organism evidence="1 2">
    <name type="scientific">Thalictrum thalictroides</name>
    <name type="common">Rue-anemone</name>
    <name type="synonym">Anemone thalictroides</name>
    <dbReference type="NCBI Taxonomy" id="46969"/>
    <lineage>
        <taxon>Eukaryota</taxon>
        <taxon>Viridiplantae</taxon>
        <taxon>Streptophyta</taxon>
        <taxon>Embryophyta</taxon>
        <taxon>Tracheophyta</taxon>
        <taxon>Spermatophyta</taxon>
        <taxon>Magnoliopsida</taxon>
        <taxon>Ranunculales</taxon>
        <taxon>Ranunculaceae</taxon>
        <taxon>Thalictroideae</taxon>
        <taxon>Thalictrum</taxon>
    </lineage>
</organism>
<protein>
    <submittedName>
        <fullName evidence="1">Uncharacterized protein</fullName>
    </submittedName>
</protein>
<name>A0A7J6XA62_THATH</name>
<accession>A0A7J6XA62</accession>
<keyword evidence="2" id="KW-1185">Reference proteome</keyword>
<sequence>TLLHASPHDNQLAAHDKQLLKKYRNLSRAEFAIIKQRSDCEWATMGARGTGYYHNVVKERRRKNAIFSIQDEHGIGITEQNQITATVVKFYEELMGSEGEIQIDKSN</sequence>
<dbReference type="Proteomes" id="UP000554482">
    <property type="component" value="Unassembled WGS sequence"/>
</dbReference>
<evidence type="ECO:0000313" key="2">
    <source>
        <dbReference type="Proteomes" id="UP000554482"/>
    </source>
</evidence>
<evidence type="ECO:0000313" key="1">
    <source>
        <dbReference type="EMBL" id="KAF5205292.1"/>
    </source>
</evidence>